<dbReference type="RefSeq" id="WP_111392084.1">
    <property type="nucleotide sequence ID" value="NZ_QKTX01000004.1"/>
</dbReference>
<evidence type="ECO:0000256" key="1">
    <source>
        <dbReference type="SAM" id="Phobius"/>
    </source>
</evidence>
<dbReference type="GO" id="GO:0015627">
    <property type="term" value="C:type II protein secretion system complex"/>
    <property type="evidence" value="ECO:0007669"/>
    <property type="project" value="TreeGrafter"/>
</dbReference>
<sequence>MKSRLYFWFKTYLGFSGKESRGLVLLIPLMVILGLIPNVIRYVKHQQSELIYRQYLHQLDSLEEAGFTLVASPLPTFNPQDTARKAALPKVAERINRIDFAEADSVTLQIVPGIGPSTAGRIIKYRENLGGFVSPAQLEEIYGLKPETIEAIWEYFDFSPVITKKIPINRVELEELAKHPYVSYQEAKVILAYRKQNGDFSKASDLLKVKIFKKDWVDKIVPYLDFN</sequence>
<name>A0A326RU03_9BACT</name>
<dbReference type="GO" id="GO:0003677">
    <property type="term" value="F:DNA binding"/>
    <property type="evidence" value="ECO:0007669"/>
    <property type="project" value="UniProtKB-KW"/>
</dbReference>
<evidence type="ECO:0000313" key="2">
    <source>
        <dbReference type="EMBL" id="PZV84400.1"/>
    </source>
</evidence>
<dbReference type="EMBL" id="QKTX01000004">
    <property type="protein sequence ID" value="PZV84400.1"/>
    <property type="molecule type" value="Genomic_DNA"/>
</dbReference>
<dbReference type="Pfam" id="PF12836">
    <property type="entry name" value="HHH_3"/>
    <property type="match status" value="2"/>
</dbReference>
<dbReference type="PANTHER" id="PTHR21180">
    <property type="entry name" value="ENDONUCLEASE/EXONUCLEASE/PHOSPHATASE FAMILY DOMAIN-CONTAINING PROTEIN 1"/>
    <property type="match status" value="1"/>
</dbReference>
<dbReference type="SUPFAM" id="SSF47781">
    <property type="entry name" value="RuvA domain 2-like"/>
    <property type="match status" value="2"/>
</dbReference>
<keyword evidence="1" id="KW-1133">Transmembrane helix</keyword>
<feature type="transmembrane region" description="Helical" evidence="1">
    <location>
        <begin position="20"/>
        <end position="40"/>
    </location>
</feature>
<dbReference type="InterPro" id="IPR051675">
    <property type="entry name" value="Endo/Exo/Phosphatase_dom_1"/>
</dbReference>
<dbReference type="PANTHER" id="PTHR21180:SF32">
    <property type="entry name" value="ENDONUCLEASE_EXONUCLEASE_PHOSPHATASE FAMILY DOMAIN-CONTAINING PROTEIN 1"/>
    <property type="match status" value="1"/>
</dbReference>
<dbReference type="InterPro" id="IPR010994">
    <property type="entry name" value="RuvA_2-like"/>
</dbReference>
<comment type="caution">
    <text evidence="2">The sequence shown here is derived from an EMBL/GenBank/DDBJ whole genome shotgun (WGS) entry which is preliminary data.</text>
</comment>
<accession>A0A326RU03</accession>
<keyword evidence="1" id="KW-0812">Transmembrane</keyword>
<gene>
    <name evidence="2" type="ORF">CLV31_10448</name>
</gene>
<dbReference type="Gene3D" id="1.10.150.280">
    <property type="entry name" value="AF1531-like domain"/>
    <property type="match status" value="2"/>
</dbReference>
<keyword evidence="3" id="KW-1185">Reference proteome</keyword>
<dbReference type="OrthoDB" id="981124at2"/>
<evidence type="ECO:0000313" key="3">
    <source>
        <dbReference type="Proteomes" id="UP000248917"/>
    </source>
</evidence>
<proteinExistence type="predicted"/>
<keyword evidence="2" id="KW-0238">DNA-binding</keyword>
<keyword evidence="1" id="KW-0472">Membrane</keyword>
<dbReference type="GO" id="GO:0015628">
    <property type="term" value="P:protein secretion by the type II secretion system"/>
    <property type="evidence" value="ECO:0007669"/>
    <property type="project" value="TreeGrafter"/>
</dbReference>
<protein>
    <submittedName>
        <fullName evidence="2">DNA uptake protein ComE-like DNA-binding protein</fullName>
    </submittedName>
</protein>
<dbReference type="AlphaFoldDB" id="A0A326RU03"/>
<dbReference type="Proteomes" id="UP000248917">
    <property type="component" value="Unassembled WGS sequence"/>
</dbReference>
<reference evidence="2 3" key="1">
    <citation type="submission" date="2018-06" db="EMBL/GenBank/DDBJ databases">
        <title>Genomic Encyclopedia of Archaeal and Bacterial Type Strains, Phase II (KMG-II): from individual species to whole genera.</title>
        <authorList>
            <person name="Goeker M."/>
        </authorList>
    </citation>
    <scope>NUCLEOTIDE SEQUENCE [LARGE SCALE GENOMIC DNA]</scope>
    <source>
        <strain evidence="2 3">T4</strain>
    </source>
</reference>
<organism evidence="2 3">
    <name type="scientific">Algoriphagus aquaeductus</name>
    <dbReference type="NCBI Taxonomy" id="475299"/>
    <lineage>
        <taxon>Bacteria</taxon>
        <taxon>Pseudomonadati</taxon>
        <taxon>Bacteroidota</taxon>
        <taxon>Cytophagia</taxon>
        <taxon>Cytophagales</taxon>
        <taxon>Cyclobacteriaceae</taxon>
        <taxon>Algoriphagus</taxon>
    </lineage>
</organism>